<dbReference type="EMBL" id="MU826414">
    <property type="protein sequence ID" value="KAJ7376098.1"/>
    <property type="molecule type" value="Genomic_DNA"/>
</dbReference>
<gene>
    <name evidence="5" type="ORF">OS493_036861</name>
</gene>
<feature type="domain" description="ZZ-type" evidence="4">
    <location>
        <begin position="117"/>
        <end position="150"/>
    </location>
</feature>
<name>A0A9W9Z6D4_9CNID</name>
<keyword evidence="1" id="KW-0479">Metal-binding</keyword>
<dbReference type="Gene3D" id="3.30.60.90">
    <property type="match status" value="2"/>
</dbReference>
<dbReference type="InterPro" id="IPR046349">
    <property type="entry name" value="C1-like_sf"/>
</dbReference>
<evidence type="ECO:0000256" key="2">
    <source>
        <dbReference type="ARBA" id="ARBA00022771"/>
    </source>
</evidence>
<proteinExistence type="predicted"/>
<organism evidence="5 6">
    <name type="scientific">Desmophyllum pertusum</name>
    <dbReference type="NCBI Taxonomy" id="174260"/>
    <lineage>
        <taxon>Eukaryota</taxon>
        <taxon>Metazoa</taxon>
        <taxon>Cnidaria</taxon>
        <taxon>Anthozoa</taxon>
        <taxon>Hexacorallia</taxon>
        <taxon>Scleractinia</taxon>
        <taxon>Caryophylliina</taxon>
        <taxon>Caryophylliidae</taxon>
        <taxon>Desmophyllum</taxon>
    </lineage>
</organism>
<evidence type="ECO:0000259" key="4">
    <source>
        <dbReference type="Pfam" id="PF00569"/>
    </source>
</evidence>
<dbReference type="AlphaFoldDB" id="A0A9W9Z6D4"/>
<protein>
    <recommendedName>
        <fullName evidence="4">ZZ-type domain-containing protein</fullName>
    </recommendedName>
</protein>
<evidence type="ECO:0000313" key="6">
    <source>
        <dbReference type="Proteomes" id="UP001163046"/>
    </source>
</evidence>
<keyword evidence="2" id="KW-0863">Zinc-finger</keyword>
<comment type="caution">
    <text evidence="5">The sequence shown here is derived from an EMBL/GenBank/DDBJ whole genome shotgun (WGS) entry which is preliminary data.</text>
</comment>
<dbReference type="SUPFAM" id="SSF57889">
    <property type="entry name" value="Cysteine-rich domain"/>
    <property type="match status" value="1"/>
</dbReference>
<dbReference type="Proteomes" id="UP001163046">
    <property type="component" value="Unassembled WGS sequence"/>
</dbReference>
<evidence type="ECO:0000256" key="3">
    <source>
        <dbReference type="ARBA" id="ARBA00022833"/>
    </source>
</evidence>
<reference evidence="5" key="1">
    <citation type="submission" date="2023-01" db="EMBL/GenBank/DDBJ databases">
        <title>Genome assembly of the deep-sea coral Lophelia pertusa.</title>
        <authorList>
            <person name="Herrera S."/>
            <person name="Cordes E."/>
        </authorList>
    </citation>
    <scope>NUCLEOTIDE SEQUENCE</scope>
    <source>
        <strain evidence="5">USNM1676648</strain>
        <tissue evidence="5">Polyp</tissue>
    </source>
</reference>
<keyword evidence="3" id="KW-0862">Zinc</keyword>
<dbReference type="InterPro" id="IPR000433">
    <property type="entry name" value="Znf_ZZ"/>
</dbReference>
<dbReference type="Pfam" id="PF00569">
    <property type="entry name" value="ZZ"/>
    <property type="match status" value="2"/>
</dbReference>
<evidence type="ECO:0000313" key="5">
    <source>
        <dbReference type="EMBL" id="KAJ7376098.1"/>
    </source>
</evidence>
<dbReference type="InterPro" id="IPR043145">
    <property type="entry name" value="Znf_ZZ_sf"/>
</dbReference>
<accession>A0A9W9Z6D4</accession>
<evidence type="ECO:0000256" key="1">
    <source>
        <dbReference type="ARBA" id="ARBA00022723"/>
    </source>
</evidence>
<keyword evidence="6" id="KW-1185">Reference proteome</keyword>
<feature type="domain" description="ZZ-type" evidence="4">
    <location>
        <begin position="10"/>
        <end position="28"/>
    </location>
</feature>
<dbReference type="OrthoDB" id="24526at2759"/>
<dbReference type="GO" id="GO:0008270">
    <property type="term" value="F:zinc ion binding"/>
    <property type="evidence" value="ECO:0007669"/>
    <property type="project" value="UniProtKB-KW"/>
</dbReference>
<sequence>MASVMLRETFSYHCSACSNFDICCNCFGPMASRHPIHIHELTVVDTRLIYARTGGRWECDVCGQSSRPYETFSHHCAGCKFDVCHDCFKPQTTPLHNHPLYRADTNHVYAQFSGGWRCDNCGSVHNNPTDNKPWHCQTCEYDLCHPCMSTAIEVTDRTGPSLLTLAEPRGWNYQASVRRPEENPWVTRDRLTSPSDGDTGRSFVTEKGNIVVFPEDTDDNSKCMEQTKIATVIHGVQCAQERH</sequence>